<gene>
    <name evidence="3" type="ORF">V5E97_39580</name>
</gene>
<feature type="region of interest" description="Disordered" evidence="1">
    <location>
        <begin position="226"/>
        <end position="266"/>
    </location>
</feature>
<organism evidence="3">
    <name type="scientific">Singulisphaera sp. Ch08</name>
    <dbReference type="NCBI Taxonomy" id="3120278"/>
    <lineage>
        <taxon>Bacteria</taxon>
        <taxon>Pseudomonadati</taxon>
        <taxon>Planctomycetota</taxon>
        <taxon>Planctomycetia</taxon>
        <taxon>Isosphaerales</taxon>
        <taxon>Isosphaeraceae</taxon>
        <taxon>Singulisphaera</taxon>
    </lineage>
</organism>
<dbReference type="EMBL" id="CP155447">
    <property type="protein sequence ID" value="XBH04351.1"/>
    <property type="molecule type" value="Genomic_DNA"/>
</dbReference>
<sequence length="266" mass="27465">MRPGLKTLLGVTLVAPSLFVALTSHQASYGEEPSRLGRLFRFGGSPANSAPSTPSPTTPAPRAPSPSEPPQGMLFSATTPAPAPNNGATPRLVPQPRVSRASTESDPILSRISLVRSSDGNQFGMVLQVYADGTVLDNEGTHHVSQTDLKPLIDLLASGDLFRVKGHCGAPATDFVEQVHVVAYERSLGRLRANAFSYSGNPQGCDHAVRHLHTVLEGLQAKLSRPAVASPTSAPAGTGAGAASSFAPAGEPTPGNGPTISLTPSN</sequence>
<proteinExistence type="predicted"/>
<dbReference type="AlphaFoldDB" id="A0AAU7CI69"/>
<feature type="compositionally biased region" description="Low complexity" evidence="1">
    <location>
        <begin position="229"/>
        <end position="252"/>
    </location>
</feature>
<dbReference type="RefSeq" id="WP_406697102.1">
    <property type="nucleotide sequence ID" value="NZ_CP155447.1"/>
</dbReference>
<feature type="chain" id="PRO_5043447907" evidence="2">
    <location>
        <begin position="27"/>
        <end position="266"/>
    </location>
</feature>
<feature type="compositionally biased region" description="Pro residues" evidence="1">
    <location>
        <begin position="53"/>
        <end position="69"/>
    </location>
</feature>
<feature type="compositionally biased region" description="Polar residues" evidence="1">
    <location>
        <begin position="256"/>
        <end position="266"/>
    </location>
</feature>
<reference evidence="3" key="1">
    <citation type="submission" date="2024-05" db="EMBL/GenBank/DDBJ databases">
        <title>Planctomycetes of the genus Singulisphaera possess chitinolytic capabilities.</title>
        <authorList>
            <person name="Ivanova A."/>
        </authorList>
    </citation>
    <scope>NUCLEOTIDE SEQUENCE</scope>
    <source>
        <strain evidence="3">Ch08T</strain>
    </source>
</reference>
<evidence type="ECO:0000313" key="3">
    <source>
        <dbReference type="EMBL" id="XBH04351.1"/>
    </source>
</evidence>
<feature type="region of interest" description="Disordered" evidence="1">
    <location>
        <begin position="38"/>
        <end position="105"/>
    </location>
</feature>
<evidence type="ECO:0000256" key="2">
    <source>
        <dbReference type="SAM" id="SignalP"/>
    </source>
</evidence>
<keyword evidence="2" id="KW-0732">Signal</keyword>
<evidence type="ECO:0000256" key="1">
    <source>
        <dbReference type="SAM" id="MobiDB-lite"/>
    </source>
</evidence>
<name>A0AAU7CI69_9BACT</name>
<protein>
    <submittedName>
        <fullName evidence="3">Uncharacterized protein</fullName>
    </submittedName>
</protein>
<feature type="signal peptide" evidence="2">
    <location>
        <begin position="1"/>
        <end position="26"/>
    </location>
</feature>
<feature type="compositionally biased region" description="Low complexity" evidence="1">
    <location>
        <begin position="77"/>
        <end position="90"/>
    </location>
</feature>
<accession>A0AAU7CI69</accession>